<name>A0A8H6VVJ9_9AGAR</name>
<dbReference type="RefSeq" id="XP_037216922.1">
    <property type="nucleotide sequence ID" value="XM_037367528.1"/>
</dbReference>
<dbReference type="EMBL" id="JACAZF010000009">
    <property type="protein sequence ID" value="KAF7295559.1"/>
    <property type="molecule type" value="Genomic_DNA"/>
</dbReference>
<proteinExistence type="predicted"/>
<evidence type="ECO:0000313" key="3">
    <source>
        <dbReference type="Proteomes" id="UP000636479"/>
    </source>
</evidence>
<reference evidence="2" key="1">
    <citation type="submission" date="2020-05" db="EMBL/GenBank/DDBJ databases">
        <title>Mycena genomes resolve the evolution of fungal bioluminescence.</title>
        <authorList>
            <person name="Tsai I.J."/>
        </authorList>
    </citation>
    <scope>NUCLEOTIDE SEQUENCE</scope>
    <source>
        <strain evidence="2">171206Taipei</strain>
    </source>
</reference>
<feature type="compositionally biased region" description="Basic residues" evidence="1">
    <location>
        <begin position="224"/>
        <end position="233"/>
    </location>
</feature>
<comment type="caution">
    <text evidence="2">The sequence shown here is derived from an EMBL/GenBank/DDBJ whole genome shotgun (WGS) entry which is preliminary data.</text>
</comment>
<evidence type="ECO:0000256" key="1">
    <source>
        <dbReference type="SAM" id="MobiDB-lite"/>
    </source>
</evidence>
<gene>
    <name evidence="2" type="ORF">MIND_01095900</name>
</gene>
<organism evidence="2 3">
    <name type="scientific">Mycena indigotica</name>
    <dbReference type="NCBI Taxonomy" id="2126181"/>
    <lineage>
        <taxon>Eukaryota</taxon>
        <taxon>Fungi</taxon>
        <taxon>Dikarya</taxon>
        <taxon>Basidiomycota</taxon>
        <taxon>Agaricomycotina</taxon>
        <taxon>Agaricomycetes</taxon>
        <taxon>Agaricomycetidae</taxon>
        <taxon>Agaricales</taxon>
        <taxon>Marasmiineae</taxon>
        <taxon>Mycenaceae</taxon>
        <taxon>Mycena</taxon>
    </lineage>
</organism>
<dbReference type="GeneID" id="59350044"/>
<protein>
    <submittedName>
        <fullName evidence="2">Uncharacterized protein</fullName>
    </submittedName>
</protein>
<dbReference type="AlphaFoldDB" id="A0A8H6VVJ9"/>
<dbReference type="OrthoDB" id="3049472at2759"/>
<sequence length="454" mass="50563">MAANNDVYNVVNLWRDSQLQSLDPILLPLDQDEYVDDAVGDLAILSPSELLAKYGSGRAHTELALLSSLTSIVPSSHWSRLPLKSIFHLLLHDEFVETLAYRFKIDLRVERDDVSDVDMFYYLVGAVWKLQDHDRVAAQSLVNELFAGLLDDIKELFDDPFPLIPTSGHLTKEGAQRDVRYVLDRLVLSSEGWTRTELLAFSDNLNRRGKSITPNIHSTPRSSKSSRPKKSRRSTTTTYSILGRSNGALPTRPRCCCVPVDQHCSELAFSTTLLLRGNLKLQFYLEKVIKTFLAPPPDCPVHESPTWFKAFPLNCTDLAFDWKSSPHWEMLLALGRQVLQTVVSAVVFEQRLQLATPLLDPNIVIVALVSDTTLKAILNKAGMCPTRFNVSPSAAAKAFKIHLGTVYLTGSRPFSAVHQSFERLLTPVIDDIKEKCASLEGQVGGGVQLPLGEL</sequence>
<evidence type="ECO:0000313" key="2">
    <source>
        <dbReference type="EMBL" id="KAF7295559.1"/>
    </source>
</evidence>
<keyword evidence="3" id="KW-1185">Reference proteome</keyword>
<feature type="region of interest" description="Disordered" evidence="1">
    <location>
        <begin position="210"/>
        <end position="237"/>
    </location>
</feature>
<dbReference type="Proteomes" id="UP000636479">
    <property type="component" value="Unassembled WGS sequence"/>
</dbReference>
<accession>A0A8H6VVJ9</accession>